<evidence type="ECO:0000259" key="2">
    <source>
        <dbReference type="PROSITE" id="PS50158"/>
    </source>
</evidence>
<dbReference type="GO" id="GO:0003676">
    <property type="term" value="F:nucleic acid binding"/>
    <property type="evidence" value="ECO:0007669"/>
    <property type="project" value="InterPro"/>
</dbReference>
<dbReference type="AlphaFoldDB" id="A0A7S2MNS8"/>
<dbReference type="Pfam" id="PF00098">
    <property type="entry name" value="zf-CCHC"/>
    <property type="match status" value="2"/>
</dbReference>
<organism evidence="3">
    <name type="scientific">Octactis speculum</name>
    <dbReference type="NCBI Taxonomy" id="3111310"/>
    <lineage>
        <taxon>Eukaryota</taxon>
        <taxon>Sar</taxon>
        <taxon>Stramenopiles</taxon>
        <taxon>Ochrophyta</taxon>
        <taxon>Dictyochophyceae</taxon>
        <taxon>Dictyochales</taxon>
        <taxon>Dictyochaceae</taxon>
        <taxon>Octactis</taxon>
    </lineage>
</organism>
<dbReference type="EMBL" id="HBGS01062373">
    <property type="protein sequence ID" value="CAD9494155.1"/>
    <property type="molecule type" value="Transcribed_RNA"/>
</dbReference>
<dbReference type="SUPFAM" id="SSF57756">
    <property type="entry name" value="Retrovirus zinc finger-like domains"/>
    <property type="match status" value="1"/>
</dbReference>
<proteinExistence type="predicted"/>
<evidence type="ECO:0000256" key="1">
    <source>
        <dbReference type="PROSITE-ProRule" id="PRU00047"/>
    </source>
</evidence>
<keyword evidence="1" id="KW-0479">Metal-binding</keyword>
<evidence type="ECO:0000313" key="3">
    <source>
        <dbReference type="EMBL" id="CAD9494155.1"/>
    </source>
</evidence>
<protein>
    <recommendedName>
        <fullName evidence="2">CCHC-type domain-containing protein</fullName>
    </recommendedName>
</protein>
<dbReference type="GO" id="GO:0008270">
    <property type="term" value="F:zinc ion binding"/>
    <property type="evidence" value="ECO:0007669"/>
    <property type="project" value="UniProtKB-KW"/>
</dbReference>
<dbReference type="InterPro" id="IPR036875">
    <property type="entry name" value="Znf_CCHC_sf"/>
</dbReference>
<dbReference type="PROSITE" id="PS50158">
    <property type="entry name" value="ZF_CCHC"/>
    <property type="match status" value="2"/>
</dbReference>
<keyword evidence="1" id="KW-0862">Zinc</keyword>
<dbReference type="SMART" id="SM00343">
    <property type="entry name" value="ZnF_C2HC"/>
    <property type="match status" value="2"/>
</dbReference>
<accession>A0A7S2MNS8</accession>
<feature type="domain" description="CCHC-type" evidence="2">
    <location>
        <begin position="71"/>
        <end position="84"/>
    </location>
</feature>
<name>A0A7S2MNS8_9STRA</name>
<keyword evidence="1" id="KW-0863">Zinc-finger</keyword>
<sequence length="248" mass="27037">MCQRELLAEISRQTSDDGDAGGDQSPRTQSVEGAATAMELLSVASSGTEVRACFTCGAVGHLTRDCAKALCNYCGESGHTARDCSAKLSREGAGVSIDAVASLKYARSQRLAWVQFLGAKPERALMGSEGRDQINDPAKYSEALRKEFWVEMRREGTAELLCRRGGVRHLIILCVHAHHRFQGPASMKNVRCAFGNPPTTVVALPCCSTFNPTKDIGRKPDEAYEDMAIFSACRKVLVWRWRAGPDPL</sequence>
<dbReference type="InterPro" id="IPR001878">
    <property type="entry name" value="Znf_CCHC"/>
</dbReference>
<feature type="domain" description="CCHC-type" evidence="2">
    <location>
        <begin position="53"/>
        <end position="66"/>
    </location>
</feature>
<reference evidence="3" key="1">
    <citation type="submission" date="2021-01" db="EMBL/GenBank/DDBJ databases">
        <authorList>
            <person name="Corre E."/>
            <person name="Pelletier E."/>
            <person name="Niang G."/>
            <person name="Scheremetjew M."/>
            <person name="Finn R."/>
            <person name="Kale V."/>
            <person name="Holt S."/>
            <person name="Cochrane G."/>
            <person name="Meng A."/>
            <person name="Brown T."/>
            <person name="Cohen L."/>
        </authorList>
    </citation>
    <scope>NUCLEOTIDE SEQUENCE</scope>
    <source>
        <strain evidence="3">CCMP1381</strain>
    </source>
</reference>
<gene>
    <name evidence="3" type="ORF">DSPE1174_LOCUS32487</name>
</gene>
<dbReference type="Gene3D" id="4.10.60.10">
    <property type="entry name" value="Zinc finger, CCHC-type"/>
    <property type="match status" value="1"/>
</dbReference>